<comment type="caution">
    <text evidence="1">The sequence shown here is derived from an EMBL/GenBank/DDBJ whole genome shotgun (WGS) entry which is preliminary data.</text>
</comment>
<dbReference type="OrthoDB" id="2279974at2759"/>
<accession>A0A9P6XDT3</accession>
<protein>
    <submittedName>
        <fullName evidence="1">Uncharacterized protein</fullName>
    </submittedName>
</protein>
<organism evidence="1 2">
    <name type="scientific">Rhizopus oryzae</name>
    <name type="common">Mucormycosis agent</name>
    <name type="synonym">Rhizopus arrhizus var. delemar</name>
    <dbReference type="NCBI Taxonomy" id="64495"/>
    <lineage>
        <taxon>Eukaryota</taxon>
        <taxon>Fungi</taxon>
        <taxon>Fungi incertae sedis</taxon>
        <taxon>Mucoromycota</taxon>
        <taxon>Mucoromycotina</taxon>
        <taxon>Mucoromycetes</taxon>
        <taxon>Mucorales</taxon>
        <taxon>Mucorineae</taxon>
        <taxon>Rhizopodaceae</taxon>
        <taxon>Rhizopus</taxon>
    </lineage>
</organism>
<name>A0A9P6XDT3_RHIOR</name>
<reference evidence="1" key="1">
    <citation type="journal article" date="2020" name="Microb. Genom.">
        <title>Genetic diversity of clinical and environmental Mucorales isolates obtained from an investigation of mucormycosis cases among solid organ transplant recipients.</title>
        <authorList>
            <person name="Nguyen M.H."/>
            <person name="Kaul D."/>
            <person name="Muto C."/>
            <person name="Cheng S.J."/>
            <person name="Richter R.A."/>
            <person name="Bruno V.M."/>
            <person name="Liu G."/>
            <person name="Beyhan S."/>
            <person name="Sundermann A.J."/>
            <person name="Mounaud S."/>
            <person name="Pasculle A.W."/>
            <person name="Nierman W.C."/>
            <person name="Driscoll E."/>
            <person name="Cumbie R."/>
            <person name="Clancy C.J."/>
            <person name="Dupont C.L."/>
        </authorList>
    </citation>
    <scope>NUCLEOTIDE SEQUENCE</scope>
    <source>
        <strain evidence="1">GL11</strain>
    </source>
</reference>
<sequence>MDYIVDEAQFRLEALSSHTQYLAQLPLESEKVIEAMQDKARLFKLLFEKYLSAAAAAAKRLRVHVCTAQKWAEQYERDPNSIFEKWRKTGRPRILNEEHKKVILECIDANPLVVLDDVMRRLR</sequence>
<dbReference type="SUPFAM" id="SSF46689">
    <property type="entry name" value="Homeodomain-like"/>
    <property type="match status" value="1"/>
</dbReference>
<dbReference type="EMBL" id="JAANQT010000386">
    <property type="protein sequence ID" value="KAG1311462.1"/>
    <property type="molecule type" value="Genomic_DNA"/>
</dbReference>
<evidence type="ECO:0000313" key="2">
    <source>
        <dbReference type="Proteomes" id="UP000716291"/>
    </source>
</evidence>
<gene>
    <name evidence="1" type="ORF">G6F64_003785</name>
</gene>
<dbReference type="InterPro" id="IPR009057">
    <property type="entry name" value="Homeodomain-like_sf"/>
</dbReference>
<dbReference type="AlphaFoldDB" id="A0A9P6XDT3"/>
<evidence type="ECO:0000313" key="1">
    <source>
        <dbReference type="EMBL" id="KAG1311462.1"/>
    </source>
</evidence>
<dbReference type="Proteomes" id="UP000716291">
    <property type="component" value="Unassembled WGS sequence"/>
</dbReference>
<proteinExistence type="predicted"/>
<keyword evidence="2" id="KW-1185">Reference proteome</keyword>